<gene>
    <name evidence="2" type="ORF">CEXT_204421</name>
</gene>
<dbReference type="EMBL" id="BPLR01000188">
    <property type="protein sequence ID" value="GIY92735.1"/>
    <property type="molecule type" value="Genomic_DNA"/>
</dbReference>
<evidence type="ECO:0000313" key="2">
    <source>
        <dbReference type="EMBL" id="GIY92735.1"/>
    </source>
</evidence>
<dbReference type="CDD" id="cd00086">
    <property type="entry name" value="homeodomain"/>
    <property type="match status" value="1"/>
</dbReference>
<reference evidence="2 3" key="1">
    <citation type="submission" date="2021-06" db="EMBL/GenBank/DDBJ databases">
        <title>Caerostris extrusa draft genome.</title>
        <authorList>
            <person name="Kono N."/>
            <person name="Arakawa K."/>
        </authorList>
    </citation>
    <scope>NUCLEOTIDE SEQUENCE [LARGE SCALE GENOMIC DNA]</scope>
</reference>
<evidence type="ECO:0000313" key="3">
    <source>
        <dbReference type="Proteomes" id="UP001054945"/>
    </source>
</evidence>
<name>A0AAV4XES1_CAEEX</name>
<sequence length="138" mass="15480">MLFLCLPPLFNEYAKLSNIPPPGSVYSSKAHGSAGVKGIKSPGVRGGEAVVISRGSRRGEWGRGSEFRQLLRFRTWSHSEEEAETVSNHLHCLPTGRTREGLRKSQYPDIYSREELAQKTKLTEARVQVRLCSFLIHV</sequence>
<protein>
    <recommendedName>
        <fullName evidence="4">Homeobox domain-containing protein</fullName>
    </recommendedName>
</protein>
<evidence type="ECO:0000256" key="1">
    <source>
        <dbReference type="ARBA" id="ARBA00004123"/>
    </source>
</evidence>
<dbReference type="Gene3D" id="1.10.10.60">
    <property type="entry name" value="Homeodomain-like"/>
    <property type="match status" value="1"/>
</dbReference>
<keyword evidence="3" id="KW-1185">Reference proteome</keyword>
<accession>A0AAV4XES1</accession>
<dbReference type="AlphaFoldDB" id="A0AAV4XES1"/>
<dbReference type="SUPFAM" id="SSF46689">
    <property type="entry name" value="Homeodomain-like"/>
    <property type="match status" value="1"/>
</dbReference>
<dbReference type="InterPro" id="IPR001356">
    <property type="entry name" value="HD"/>
</dbReference>
<dbReference type="Proteomes" id="UP001054945">
    <property type="component" value="Unassembled WGS sequence"/>
</dbReference>
<proteinExistence type="predicted"/>
<dbReference type="GO" id="GO:0003677">
    <property type="term" value="F:DNA binding"/>
    <property type="evidence" value="ECO:0007669"/>
    <property type="project" value="InterPro"/>
</dbReference>
<comment type="caution">
    <text evidence="2">The sequence shown here is derived from an EMBL/GenBank/DDBJ whole genome shotgun (WGS) entry which is preliminary data.</text>
</comment>
<organism evidence="2 3">
    <name type="scientific">Caerostris extrusa</name>
    <name type="common">Bark spider</name>
    <name type="synonym">Caerostris bankana</name>
    <dbReference type="NCBI Taxonomy" id="172846"/>
    <lineage>
        <taxon>Eukaryota</taxon>
        <taxon>Metazoa</taxon>
        <taxon>Ecdysozoa</taxon>
        <taxon>Arthropoda</taxon>
        <taxon>Chelicerata</taxon>
        <taxon>Arachnida</taxon>
        <taxon>Araneae</taxon>
        <taxon>Araneomorphae</taxon>
        <taxon>Entelegynae</taxon>
        <taxon>Araneoidea</taxon>
        <taxon>Araneidae</taxon>
        <taxon>Caerostris</taxon>
    </lineage>
</organism>
<evidence type="ECO:0008006" key="4">
    <source>
        <dbReference type="Google" id="ProtNLM"/>
    </source>
</evidence>
<dbReference type="GO" id="GO:0005634">
    <property type="term" value="C:nucleus"/>
    <property type="evidence" value="ECO:0007669"/>
    <property type="project" value="UniProtKB-SubCell"/>
</dbReference>
<dbReference type="InterPro" id="IPR009057">
    <property type="entry name" value="Homeodomain-like_sf"/>
</dbReference>
<comment type="subcellular location">
    <subcellularLocation>
        <location evidence="1">Nucleus</location>
    </subcellularLocation>
</comment>